<accession>A0A839UZE7</accession>
<reference evidence="1 3" key="2">
    <citation type="submission" date="2020-08" db="EMBL/GenBank/DDBJ databases">
        <title>Genomic Encyclopedia of Type Strains, Phase III (KMG-III): the genomes of soil and plant-associated and newly described type strains.</title>
        <authorList>
            <person name="Whitman W."/>
        </authorList>
    </citation>
    <scope>NUCLEOTIDE SEQUENCE [LARGE SCALE GENOMIC DNA]</scope>
    <source>
        <strain evidence="1 3">CECT 8088</strain>
    </source>
</reference>
<proteinExistence type="predicted"/>
<dbReference type="Proteomes" id="UP000557688">
    <property type="component" value="Unassembled WGS sequence"/>
</dbReference>
<sequence>MLGLTVGGALCVGLGGCSGAGKFFRDTGLAPGLNPNDVQGSGETLDLVHGRGVSTPPLMPEPGNVWPGPPKPFPTLQDVASHPLGGAGGYNPLLGNVPGGGKQNALAPGESLSMGANDFSGGGSDLDVPSARVAPLPAMPTVPKNALPSSGHAGGKVVIPNGDGTATVINPDGTVTTIKVQK</sequence>
<dbReference type="Proteomes" id="UP000565205">
    <property type="component" value="Unassembled WGS sequence"/>
</dbReference>
<evidence type="ECO:0000313" key="4">
    <source>
        <dbReference type="Proteomes" id="UP000565205"/>
    </source>
</evidence>
<dbReference type="RefSeq" id="WP_176626204.1">
    <property type="nucleotide sequence ID" value="NZ_JABXXQ010000468.1"/>
</dbReference>
<organism evidence="1 3">
    <name type="scientific">Endobacter medicaginis</name>
    <dbReference type="NCBI Taxonomy" id="1181271"/>
    <lineage>
        <taxon>Bacteria</taxon>
        <taxon>Pseudomonadati</taxon>
        <taxon>Pseudomonadota</taxon>
        <taxon>Alphaproteobacteria</taxon>
        <taxon>Acetobacterales</taxon>
        <taxon>Acetobacteraceae</taxon>
        <taxon>Endobacter</taxon>
    </lineage>
</organism>
<evidence type="ECO:0000313" key="1">
    <source>
        <dbReference type="EMBL" id="MBB3172762.1"/>
    </source>
</evidence>
<gene>
    <name evidence="1" type="ORF">FHR90_000576</name>
    <name evidence="2" type="ORF">HUK83_15405</name>
</gene>
<keyword evidence="3" id="KW-1185">Reference proteome</keyword>
<comment type="caution">
    <text evidence="1">The sequence shown here is derived from an EMBL/GenBank/DDBJ whole genome shotgun (WGS) entry which is preliminary data.</text>
</comment>
<dbReference type="AlphaFoldDB" id="A0A839UZE7"/>
<evidence type="ECO:0000313" key="3">
    <source>
        <dbReference type="Proteomes" id="UP000557688"/>
    </source>
</evidence>
<reference evidence="2 4" key="1">
    <citation type="submission" date="2020-06" db="EMBL/GenBank/DDBJ databases">
        <title>Description of novel acetic acid bacteria.</title>
        <authorList>
            <person name="Sombolestani A."/>
        </authorList>
    </citation>
    <scope>NUCLEOTIDE SEQUENCE [LARGE SCALE GENOMIC DNA]</scope>
    <source>
        <strain evidence="2 4">LMG 26838</strain>
    </source>
</reference>
<dbReference type="EMBL" id="JACHXV010000002">
    <property type="protein sequence ID" value="MBB3172762.1"/>
    <property type="molecule type" value="Genomic_DNA"/>
</dbReference>
<name>A0A839UZE7_9PROT</name>
<evidence type="ECO:0000313" key="2">
    <source>
        <dbReference type="EMBL" id="NVN31714.1"/>
    </source>
</evidence>
<protein>
    <submittedName>
        <fullName evidence="1">Uncharacterized protein</fullName>
    </submittedName>
</protein>
<dbReference type="EMBL" id="JABXXQ010000468">
    <property type="protein sequence ID" value="NVN31714.1"/>
    <property type="molecule type" value="Genomic_DNA"/>
</dbReference>